<dbReference type="Proteomes" id="UP000668572">
    <property type="component" value="Unassembled WGS sequence"/>
</dbReference>
<accession>A0A8I1XRI7</accession>
<evidence type="ECO:0000313" key="2">
    <source>
        <dbReference type="EMBL" id="MBO9761942.1"/>
    </source>
</evidence>
<evidence type="ECO:0000256" key="1">
    <source>
        <dbReference type="SAM" id="Phobius"/>
    </source>
</evidence>
<keyword evidence="1" id="KW-1133">Transmembrane helix</keyword>
<comment type="caution">
    <text evidence="2">The sequence shown here is derived from an EMBL/GenBank/DDBJ whole genome shotgun (WGS) entry which is preliminary data.</text>
</comment>
<dbReference type="RefSeq" id="WP_152412126.1">
    <property type="nucleotide sequence ID" value="NZ_JAGHXW010000087.1"/>
</dbReference>
<organism evidence="2 3">
    <name type="scientific">Xanthomonas manihotis</name>
    <dbReference type="NCBI Taxonomy" id="43353"/>
    <lineage>
        <taxon>Bacteria</taxon>
        <taxon>Pseudomonadati</taxon>
        <taxon>Pseudomonadota</taxon>
        <taxon>Gammaproteobacteria</taxon>
        <taxon>Lysobacterales</taxon>
        <taxon>Lysobacteraceae</taxon>
        <taxon>Xanthomonas</taxon>
    </lineage>
</organism>
<evidence type="ECO:0000313" key="3">
    <source>
        <dbReference type="Proteomes" id="UP000668572"/>
    </source>
</evidence>
<reference evidence="2" key="1">
    <citation type="submission" date="2021-03" db="EMBL/GenBank/DDBJ databases">
        <title>Molecular characterization of Xanthomonas species pathogenic on Araceae and the development of a triplex TaqMan assay for detection of X. phaseoli pv. dieffenbachiae.</title>
        <authorList>
            <person name="Van Der Wolf J."/>
            <person name="Krijger M."/>
            <person name="Mendes O."/>
            <person name="Brankovics B."/>
            <person name="Bonants P."/>
            <person name="Meekes E."/>
        </authorList>
    </citation>
    <scope>NUCLEOTIDE SEQUENCE</scope>
    <source>
        <strain evidence="2">NBC1264</strain>
    </source>
</reference>
<dbReference type="AlphaFoldDB" id="A0A8I1XRI7"/>
<keyword evidence="1" id="KW-0812">Transmembrane</keyword>
<gene>
    <name evidence="2" type="ORF">J7405_20835</name>
</gene>
<feature type="transmembrane region" description="Helical" evidence="1">
    <location>
        <begin position="6"/>
        <end position="32"/>
    </location>
</feature>
<keyword evidence="1" id="KW-0472">Membrane</keyword>
<dbReference type="EMBL" id="JAGHXW010000087">
    <property type="protein sequence ID" value="MBO9761942.1"/>
    <property type="molecule type" value="Genomic_DNA"/>
</dbReference>
<protein>
    <submittedName>
        <fullName evidence="2">Uncharacterized protein</fullName>
    </submittedName>
</protein>
<sequence>MHPNFVLQLLALISIAPACLLLGQGITGLILWRLDRKHDAMVAQIEQAALVAIASREVRGG</sequence>
<proteinExistence type="predicted"/>
<name>A0A8I1XRI7_XANMN</name>